<gene>
    <name evidence="2" type="ORF">BJ322DRAFT_996030</name>
</gene>
<dbReference type="AlphaFoldDB" id="A0A9P6LCE7"/>
<reference evidence="2" key="2">
    <citation type="submission" date="2020-11" db="EMBL/GenBank/DDBJ databases">
        <authorList>
            <consortium name="DOE Joint Genome Institute"/>
            <person name="Kuo A."/>
            <person name="Miyauchi S."/>
            <person name="Kiss E."/>
            <person name="Drula E."/>
            <person name="Kohler A."/>
            <person name="Sanchez-Garcia M."/>
            <person name="Andreopoulos B."/>
            <person name="Barry K.W."/>
            <person name="Bonito G."/>
            <person name="Buee M."/>
            <person name="Carver A."/>
            <person name="Chen C."/>
            <person name="Cichocki N."/>
            <person name="Clum A."/>
            <person name="Culley D."/>
            <person name="Crous P.W."/>
            <person name="Fauchery L."/>
            <person name="Girlanda M."/>
            <person name="Hayes R."/>
            <person name="Keri Z."/>
            <person name="Labutti K."/>
            <person name="Lipzen A."/>
            <person name="Lombard V."/>
            <person name="Magnuson J."/>
            <person name="Maillard F."/>
            <person name="Morin E."/>
            <person name="Murat C."/>
            <person name="Nolan M."/>
            <person name="Ohm R."/>
            <person name="Pangilinan J."/>
            <person name="Pereira M."/>
            <person name="Perotto S."/>
            <person name="Peter M."/>
            <person name="Riley R."/>
            <person name="Sitrit Y."/>
            <person name="Stielow B."/>
            <person name="Szollosi G."/>
            <person name="Zifcakova L."/>
            <person name="Stursova M."/>
            <person name="Spatafora J.W."/>
            <person name="Tedersoo L."/>
            <person name="Vaario L.-M."/>
            <person name="Yamada A."/>
            <person name="Yan M."/>
            <person name="Wang P."/>
            <person name="Xu J."/>
            <person name="Bruns T."/>
            <person name="Baldrian P."/>
            <person name="Vilgalys R."/>
            <person name="Henrissat B."/>
            <person name="Grigoriev I.V."/>
            <person name="Hibbett D."/>
            <person name="Nagy L.G."/>
            <person name="Martin F.M."/>
        </authorList>
    </citation>
    <scope>NUCLEOTIDE SEQUENCE</scope>
    <source>
        <strain evidence="2">UH-Tt-Lm1</strain>
    </source>
</reference>
<evidence type="ECO:0000313" key="2">
    <source>
        <dbReference type="EMBL" id="KAF9793320.1"/>
    </source>
</evidence>
<evidence type="ECO:0000313" key="3">
    <source>
        <dbReference type="Proteomes" id="UP000736335"/>
    </source>
</evidence>
<accession>A0A9P6LCE7</accession>
<comment type="caution">
    <text evidence="2">The sequence shown here is derived from an EMBL/GenBank/DDBJ whole genome shotgun (WGS) entry which is preliminary data.</text>
</comment>
<organism evidence="2 3">
    <name type="scientific">Thelephora terrestris</name>
    <dbReference type="NCBI Taxonomy" id="56493"/>
    <lineage>
        <taxon>Eukaryota</taxon>
        <taxon>Fungi</taxon>
        <taxon>Dikarya</taxon>
        <taxon>Basidiomycota</taxon>
        <taxon>Agaricomycotina</taxon>
        <taxon>Agaricomycetes</taxon>
        <taxon>Thelephorales</taxon>
        <taxon>Thelephoraceae</taxon>
        <taxon>Thelephora</taxon>
    </lineage>
</organism>
<feature type="compositionally biased region" description="Polar residues" evidence="1">
    <location>
        <begin position="22"/>
        <end position="34"/>
    </location>
</feature>
<dbReference type="EMBL" id="WIUZ02000001">
    <property type="protein sequence ID" value="KAF9793320.1"/>
    <property type="molecule type" value="Genomic_DNA"/>
</dbReference>
<evidence type="ECO:0000256" key="1">
    <source>
        <dbReference type="SAM" id="MobiDB-lite"/>
    </source>
</evidence>
<dbReference type="Proteomes" id="UP000736335">
    <property type="component" value="Unassembled WGS sequence"/>
</dbReference>
<protein>
    <submittedName>
        <fullName evidence="2">Uncharacterized protein</fullName>
    </submittedName>
</protein>
<reference evidence="2" key="1">
    <citation type="journal article" date="2020" name="Nat. Commun.">
        <title>Large-scale genome sequencing of mycorrhizal fungi provides insights into the early evolution of symbiotic traits.</title>
        <authorList>
            <person name="Miyauchi S."/>
            <person name="Kiss E."/>
            <person name="Kuo A."/>
            <person name="Drula E."/>
            <person name="Kohler A."/>
            <person name="Sanchez-Garcia M."/>
            <person name="Morin E."/>
            <person name="Andreopoulos B."/>
            <person name="Barry K.W."/>
            <person name="Bonito G."/>
            <person name="Buee M."/>
            <person name="Carver A."/>
            <person name="Chen C."/>
            <person name="Cichocki N."/>
            <person name="Clum A."/>
            <person name="Culley D."/>
            <person name="Crous P.W."/>
            <person name="Fauchery L."/>
            <person name="Girlanda M."/>
            <person name="Hayes R.D."/>
            <person name="Keri Z."/>
            <person name="LaButti K."/>
            <person name="Lipzen A."/>
            <person name="Lombard V."/>
            <person name="Magnuson J."/>
            <person name="Maillard F."/>
            <person name="Murat C."/>
            <person name="Nolan M."/>
            <person name="Ohm R.A."/>
            <person name="Pangilinan J."/>
            <person name="Pereira M.F."/>
            <person name="Perotto S."/>
            <person name="Peter M."/>
            <person name="Pfister S."/>
            <person name="Riley R."/>
            <person name="Sitrit Y."/>
            <person name="Stielow J.B."/>
            <person name="Szollosi G."/>
            <person name="Zifcakova L."/>
            <person name="Stursova M."/>
            <person name="Spatafora J.W."/>
            <person name="Tedersoo L."/>
            <person name="Vaario L.M."/>
            <person name="Yamada A."/>
            <person name="Yan M."/>
            <person name="Wang P."/>
            <person name="Xu J."/>
            <person name="Bruns T."/>
            <person name="Baldrian P."/>
            <person name="Vilgalys R."/>
            <person name="Dunand C."/>
            <person name="Henrissat B."/>
            <person name="Grigoriev I.V."/>
            <person name="Hibbett D."/>
            <person name="Nagy L.G."/>
            <person name="Martin F.M."/>
        </authorList>
    </citation>
    <scope>NUCLEOTIDE SEQUENCE</scope>
    <source>
        <strain evidence="2">UH-Tt-Lm1</strain>
    </source>
</reference>
<sequence>MSLNDTNLGVAKGVDVYDGIANPTSHSNNSNPLATNLVEDPTTEEKAAGAGPNFQGHIQASNNFKNTAGVVEERPGVIESTHIEPLRDNA</sequence>
<feature type="region of interest" description="Disordered" evidence="1">
    <location>
        <begin position="18"/>
        <end position="60"/>
    </location>
</feature>
<name>A0A9P6LCE7_9AGAM</name>
<keyword evidence="3" id="KW-1185">Reference proteome</keyword>
<dbReference type="OrthoDB" id="2581931at2759"/>
<proteinExistence type="predicted"/>